<name>A0A8S5LDK0_9CAUD</name>
<organism evidence="1">
    <name type="scientific">Siphoviridae sp. ctCCX1</name>
    <dbReference type="NCBI Taxonomy" id="2823567"/>
    <lineage>
        <taxon>Viruses</taxon>
        <taxon>Duplodnaviria</taxon>
        <taxon>Heunggongvirae</taxon>
        <taxon>Uroviricota</taxon>
        <taxon>Caudoviricetes</taxon>
    </lineage>
</organism>
<protein>
    <submittedName>
        <fullName evidence="1">Uncharacterized protein</fullName>
    </submittedName>
</protein>
<sequence>MYHFPSIRKMISKGIKKALEFREHYPLLNPVSLSDKLFDSANMRIKFESAKEK</sequence>
<dbReference type="EMBL" id="BK014690">
    <property type="protein sequence ID" value="DAD68024.1"/>
    <property type="molecule type" value="Genomic_DNA"/>
</dbReference>
<reference evidence="1" key="1">
    <citation type="journal article" date="2021" name="Proc. Natl. Acad. Sci. U.S.A.">
        <title>A Catalog of Tens of Thousands of Viruses from Human Metagenomes Reveals Hidden Associations with Chronic Diseases.</title>
        <authorList>
            <person name="Tisza M.J."/>
            <person name="Buck C.B."/>
        </authorList>
    </citation>
    <scope>NUCLEOTIDE SEQUENCE</scope>
    <source>
        <strain evidence="1">CtCCX1</strain>
    </source>
</reference>
<proteinExistence type="predicted"/>
<evidence type="ECO:0000313" key="1">
    <source>
        <dbReference type="EMBL" id="DAD68024.1"/>
    </source>
</evidence>
<accession>A0A8S5LDK0</accession>